<comment type="similarity">
    <text evidence="1">Belongs to the bactofilin family.</text>
</comment>
<dbReference type="Pfam" id="PF04519">
    <property type="entry name" value="Bactofilin"/>
    <property type="match status" value="1"/>
</dbReference>
<evidence type="ECO:0000256" key="2">
    <source>
        <dbReference type="SAM" id="MobiDB-lite"/>
    </source>
</evidence>
<keyword evidence="4" id="KW-1185">Reference proteome</keyword>
<reference evidence="3 4" key="1">
    <citation type="submission" date="2023-12" db="EMBL/GenBank/DDBJ databases">
        <title>Friends and Foes: Symbiotic and Algicidal bacterial influence on Karenia brevis blooms.</title>
        <authorList>
            <person name="Fei C."/>
            <person name="Mohamed A.R."/>
            <person name="Booker A."/>
            <person name="Arshad M."/>
            <person name="Klass S."/>
            <person name="Ahn S."/>
            <person name="Gilbert P.M."/>
            <person name="Heil C.A."/>
            <person name="Martinez J.M."/>
            <person name="Amin S.A."/>
        </authorList>
    </citation>
    <scope>NUCLEOTIDE SEQUENCE [LARGE SCALE GENOMIC DNA]</scope>
    <source>
        <strain evidence="3 4">CE15</strain>
    </source>
</reference>
<evidence type="ECO:0000256" key="1">
    <source>
        <dbReference type="ARBA" id="ARBA00044755"/>
    </source>
</evidence>
<proteinExistence type="inferred from homology"/>
<gene>
    <name evidence="3" type="ORF">WAE96_04725</name>
</gene>
<dbReference type="Proteomes" id="UP001382455">
    <property type="component" value="Unassembled WGS sequence"/>
</dbReference>
<evidence type="ECO:0000313" key="4">
    <source>
        <dbReference type="Proteomes" id="UP001382455"/>
    </source>
</evidence>
<dbReference type="RefSeq" id="WP_336434730.1">
    <property type="nucleotide sequence ID" value="NZ_JBAWKS010000001.1"/>
</dbReference>
<feature type="compositionally biased region" description="Basic and acidic residues" evidence="2">
    <location>
        <begin position="117"/>
        <end position="129"/>
    </location>
</feature>
<evidence type="ECO:0000313" key="3">
    <source>
        <dbReference type="EMBL" id="MEI4549019.1"/>
    </source>
</evidence>
<feature type="region of interest" description="Disordered" evidence="2">
    <location>
        <begin position="107"/>
        <end position="129"/>
    </location>
</feature>
<dbReference type="EMBL" id="JBAWKS010000001">
    <property type="protein sequence ID" value="MEI4549019.1"/>
    <property type="molecule type" value="Genomic_DNA"/>
</dbReference>
<organism evidence="3 4">
    <name type="scientific">Pseudoalteromonas spongiae</name>
    <dbReference type="NCBI Taxonomy" id="298657"/>
    <lineage>
        <taxon>Bacteria</taxon>
        <taxon>Pseudomonadati</taxon>
        <taxon>Pseudomonadota</taxon>
        <taxon>Gammaproteobacteria</taxon>
        <taxon>Alteromonadales</taxon>
        <taxon>Pseudoalteromonadaceae</taxon>
        <taxon>Pseudoalteromonas</taxon>
    </lineage>
</organism>
<dbReference type="PANTHER" id="PTHR35024:SF4">
    <property type="entry name" value="POLYMER-FORMING CYTOSKELETAL PROTEIN"/>
    <property type="match status" value="1"/>
</dbReference>
<dbReference type="PANTHER" id="PTHR35024">
    <property type="entry name" value="HYPOTHETICAL CYTOSOLIC PROTEIN"/>
    <property type="match status" value="1"/>
</dbReference>
<protein>
    <submittedName>
        <fullName evidence="3">Polymer-forming cytoskeletal protein</fullName>
    </submittedName>
</protein>
<comment type="caution">
    <text evidence="3">The sequence shown here is derived from an EMBL/GenBank/DDBJ whole genome shotgun (WGS) entry which is preliminary data.</text>
</comment>
<dbReference type="InterPro" id="IPR007607">
    <property type="entry name" value="BacA/B"/>
</dbReference>
<accession>A0ABU8EPW9</accession>
<sequence>MFSNKKKNSFPSIISSDVEISGTINNSGTIQLEGCIIGEVNVQSLTIGNDGRVEGDINAQEVIVKGTVKGTIKAKKVVLEQSANVVGDIFHDTISIQEGASIQGSMTQAAKPVVTNTEEKEAKKEKKTA</sequence>
<name>A0ABU8EPW9_9GAMM</name>